<dbReference type="GO" id="GO:0016020">
    <property type="term" value="C:membrane"/>
    <property type="evidence" value="ECO:0007669"/>
    <property type="project" value="UniProtKB-SubCell"/>
</dbReference>
<accession>A0A657PPQ9</accession>
<dbReference type="PANTHER" id="PTHR38480:SF1">
    <property type="entry name" value="SLR0254 PROTEIN"/>
    <property type="match status" value="1"/>
</dbReference>
<evidence type="ECO:0000256" key="4">
    <source>
        <dbReference type="ARBA" id="ARBA00023136"/>
    </source>
</evidence>
<dbReference type="Proteomes" id="UP000243361">
    <property type="component" value="Unassembled WGS sequence"/>
</dbReference>
<reference evidence="7" key="1">
    <citation type="submission" date="2017-02" db="EMBL/GenBank/DDBJ databases">
        <title>Novel co-symbiosis in the unique lucinid bivalve Phacoides pectinatus.</title>
        <authorList>
            <person name="Lim S.J."/>
            <person name="Davis B.G."/>
            <person name="Gill D.E."/>
            <person name="Engel A.S."/>
            <person name="Anderson L.C."/>
            <person name="Campbell B.J."/>
        </authorList>
    </citation>
    <scope>NUCLEOTIDE SEQUENCE [LARGE SCALE GENOMIC DNA]</scope>
    <source>
        <strain evidence="7">LUC13016_P6</strain>
    </source>
</reference>
<evidence type="ECO:0000256" key="1">
    <source>
        <dbReference type="ARBA" id="ARBA00004141"/>
    </source>
</evidence>
<keyword evidence="3 5" id="KW-1133">Transmembrane helix</keyword>
<comment type="caution">
    <text evidence="7">The sequence shown here is derived from an EMBL/GenBank/DDBJ whole genome shotgun (WGS) entry which is preliminary data.</text>
</comment>
<dbReference type="AlphaFoldDB" id="A0A657PPQ9"/>
<feature type="non-terminal residue" evidence="7">
    <location>
        <position position="169"/>
    </location>
</feature>
<gene>
    <name evidence="7" type="ORF">B0D84_00175</name>
</gene>
<keyword evidence="4 5" id="KW-0472">Membrane</keyword>
<evidence type="ECO:0000256" key="2">
    <source>
        <dbReference type="ARBA" id="ARBA00022692"/>
    </source>
</evidence>
<keyword evidence="2 5" id="KW-0812">Transmembrane</keyword>
<comment type="subcellular location">
    <subcellularLocation>
        <location evidence="1">Membrane</location>
        <topology evidence="1">Multi-pass membrane protein</topology>
    </subcellularLocation>
</comment>
<dbReference type="EMBL" id="MUIE01000018">
    <property type="protein sequence ID" value="OQX37946.1"/>
    <property type="molecule type" value="Genomic_DNA"/>
</dbReference>
<feature type="transmembrane region" description="Helical" evidence="5">
    <location>
        <begin position="44"/>
        <end position="71"/>
    </location>
</feature>
<dbReference type="PANTHER" id="PTHR38480">
    <property type="entry name" value="SLR0254 PROTEIN"/>
    <property type="match status" value="1"/>
</dbReference>
<dbReference type="Pfam" id="PF06271">
    <property type="entry name" value="RDD"/>
    <property type="match status" value="1"/>
</dbReference>
<evidence type="ECO:0000313" key="8">
    <source>
        <dbReference type="Proteomes" id="UP000243361"/>
    </source>
</evidence>
<evidence type="ECO:0000256" key="3">
    <source>
        <dbReference type="ARBA" id="ARBA00022989"/>
    </source>
</evidence>
<sequence length="169" mass="18400">MSTPPALADTIRTYETPEGVRLRLRLAGPVVRACAWAIDLVIRLLLYALVVGIFAFFGGVGTALMLISFFLLEWFYPVVFEISGGATPGKRAMGLVVIHDNGTPIALPSSLIRNLLRGADFLPLLYAAGLLSMLVSRDFQRLGDLAAGTLVVYREREPERAELPRAVSV</sequence>
<organism evidence="7 8">
    <name type="scientific">Candidatus Sedimenticola endophacoides</name>
    <dbReference type="NCBI Taxonomy" id="2548426"/>
    <lineage>
        <taxon>Bacteria</taxon>
        <taxon>Pseudomonadati</taxon>
        <taxon>Pseudomonadota</taxon>
        <taxon>Gammaproteobacteria</taxon>
        <taxon>Chromatiales</taxon>
        <taxon>Sedimenticolaceae</taxon>
        <taxon>Sedimenticola</taxon>
    </lineage>
</organism>
<evidence type="ECO:0000256" key="5">
    <source>
        <dbReference type="SAM" id="Phobius"/>
    </source>
</evidence>
<name>A0A657PPQ9_9GAMM</name>
<proteinExistence type="predicted"/>
<evidence type="ECO:0000259" key="6">
    <source>
        <dbReference type="Pfam" id="PF06271"/>
    </source>
</evidence>
<protein>
    <submittedName>
        <fullName evidence="7">RDD family protein</fullName>
    </submittedName>
</protein>
<keyword evidence="8" id="KW-1185">Reference proteome</keyword>
<dbReference type="InterPro" id="IPR010432">
    <property type="entry name" value="RDD"/>
</dbReference>
<evidence type="ECO:0000313" key="7">
    <source>
        <dbReference type="EMBL" id="OQX37946.1"/>
    </source>
</evidence>
<feature type="domain" description="RDD" evidence="6">
    <location>
        <begin position="27"/>
        <end position="148"/>
    </location>
</feature>